<proteinExistence type="inferred from homology"/>
<comment type="cofactor">
    <cofactor evidence="9">
        <name>Mg(2+)</name>
        <dbReference type="ChEBI" id="CHEBI:18420"/>
    </cofactor>
    <text evidence="9">Binds 2 magnesium ions per monomer.</text>
</comment>
<sequence length="342" mass="35616">MSHLQKIIARIADGHALDRAEARDAFRLIMDGAAEDVEIAAFLMGLKMRGETVAEIAGGADVMRANALPLQAPPGTVDTCGTGGDGLGTYNISTAAAIVAAAAGVPVAKHGNRAVSSLSGSSDVLAHLGVAMDAPLDRVQGALDRFGLCFLLAPRHHEAMRHVALVRKSLGVRTIFNILGPLTNPAGAKRQLIGVYDQRWLKPLAETLGLLGSEHVWVVHGHDGLDELSISTESSVVSFRNGKLEEMTIRPEDFGLKRHPLEALKGGDAAYNAAALRDLLMGQPSAYRDVVALNAGAALMLGGGAADVAAGVAMAQNAIDSGKALALLNDWAAYSRGETADV</sequence>
<evidence type="ECO:0000256" key="1">
    <source>
        <dbReference type="ARBA" id="ARBA00004907"/>
    </source>
</evidence>
<dbReference type="RefSeq" id="WP_042084260.1">
    <property type="nucleotide sequence ID" value="NZ_BKCN01000002.1"/>
</dbReference>
<keyword evidence="5 9" id="KW-0822">Tryptophan biosynthesis</keyword>
<comment type="caution">
    <text evidence="9">Lacks conserved residue(s) required for the propagation of feature annotation.</text>
</comment>
<feature type="binding site" evidence="9">
    <location>
        <begin position="84"/>
        <end position="85"/>
    </location>
    <ligand>
        <name>5-phospho-alpha-D-ribose 1-diphosphate</name>
        <dbReference type="ChEBI" id="CHEBI:58017"/>
    </ligand>
</feature>
<evidence type="ECO:0000256" key="2">
    <source>
        <dbReference type="ARBA" id="ARBA00022605"/>
    </source>
</evidence>
<dbReference type="HAMAP" id="MF_00211">
    <property type="entry name" value="TrpD"/>
    <property type="match status" value="1"/>
</dbReference>
<comment type="pathway">
    <text evidence="1 9">Amino-acid biosynthesis; L-tryptophan biosynthesis; L-tryptophan from chorismate: step 2/5.</text>
</comment>
<dbReference type="Gene3D" id="3.40.1030.10">
    <property type="entry name" value="Nucleoside phosphorylase/phosphoribosyltransferase catalytic domain"/>
    <property type="match status" value="1"/>
</dbReference>
<dbReference type="Pfam" id="PF00591">
    <property type="entry name" value="Glycos_transf_3"/>
    <property type="match status" value="1"/>
</dbReference>
<keyword evidence="6 9" id="KW-0057">Aromatic amino acid biosynthesis</keyword>
<accession>A0A5A7N3V4</accession>
<dbReference type="UniPathway" id="UPA00035">
    <property type="reaction ID" value="UER00041"/>
</dbReference>
<dbReference type="InterPro" id="IPR017459">
    <property type="entry name" value="Glycosyl_Trfase_fam3_N_dom"/>
</dbReference>
<comment type="function">
    <text evidence="9">Catalyzes the transfer of the phosphoribosyl group of 5-phosphorylribose-1-pyrophosphate (PRPP) to anthranilate to yield N-(5'-phosphoribosyl)-anthranilate (PRA).</text>
</comment>
<dbReference type="SUPFAM" id="SSF47648">
    <property type="entry name" value="Nucleoside phosphorylase/phosphoribosyltransferase N-terminal domain"/>
    <property type="match status" value="1"/>
</dbReference>
<feature type="binding site" evidence="9">
    <location>
        <position position="121"/>
    </location>
    <ligand>
        <name>5-phospho-alpha-D-ribose 1-diphosphate</name>
        <dbReference type="ChEBI" id="CHEBI:58017"/>
    </ligand>
</feature>
<evidence type="ECO:0000256" key="5">
    <source>
        <dbReference type="ARBA" id="ARBA00022822"/>
    </source>
</evidence>
<keyword evidence="3 9" id="KW-0328">Glycosyltransferase</keyword>
<evidence type="ECO:0000259" key="10">
    <source>
        <dbReference type="Pfam" id="PF00591"/>
    </source>
</evidence>
<dbReference type="InterPro" id="IPR036320">
    <property type="entry name" value="Glycosyl_Trfase_fam3_N_dom_sf"/>
</dbReference>
<dbReference type="FunFam" id="3.40.1030.10:FF:000002">
    <property type="entry name" value="Anthranilate phosphoribosyltransferase"/>
    <property type="match status" value="1"/>
</dbReference>
<gene>
    <name evidence="9 12" type="primary">trpD</name>
    <name evidence="12" type="ORF">JCM17846_06350</name>
</gene>
<dbReference type="NCBIfam" id="TIGR01245">
    <property type="entry name" value="trpD"/>
    <property type="match status" value="1"/>
</dbReference>
<comment type="catalytic activity">
    <reaction evidence="7 9">
        <text>N-(5-phospho-beta-D-ribosyl)anthranilate + diphosphate = 5-phospho-alpha-D-ribose 1-diphosphate + anthranilate</text>
        <dbReference type="Rhea" id="RHEA:11768"/>
        <dbReference type="ChEBI" id="CHEBI:16567"/>
        <dbReference type="ChEBI" id="CHEBI:18277"/>
        <dbReference type="ChEBI" id="CHEBI:33019"/>
        <dbReference type="ChEBI" id="CHEBI:58017"/>
        <dbReference type="EC" id="2.4.2.18"/>
    </reaction>
</comment>
<dbReference type="EC" id="2.4.2.18" evidence="9"/>
<evidence type="ECO:0000256" key="3">
    <source>
        <dbReference type="ARBA" id="ARBA00022676"/>
    </source>
</evidence>
<protein>
    <recommendedName>
        <fullName evidence="9">Anthranilate phosphoribosyltransferase</fullName>
        <ecNumber evidence="9">2.4.2.18</ecNumber>
    </recommendedName>
</protein>
<organism evidence="12 13">
    <name type="scientific">Iodidimonas nitroreducens</name>
    <dbReference type="NCBI Taxonomy" id="1236968"/>
    <lineage>
        <taxon>Bacteria</taxon>
        <taxon>Pseudomonadati</taxon>
        <taxon>Pseudomonadota</taxon>
        <taxon>Alphaproteobacteria</taxon>
        <taxon>Iodidimonadales</taxon>
        <taxon>Iodidimonadaceae</taxon>
        <taxon>Iodidimonas</taxon>
    </lineage>
</organism>
<dbReference type="Pfam" id="PF02885">
    <property type="entry name" value="Glycos_trans_3N"/>
    <property type="match status" value="1"/>
</dbReference>
<dbReference type="InterPro" id="IPR005940">
    <property type="entry name" value="Anthranilate_Pribosyl_Tfrase"/>
</dbReference>
<reference evidence="12 13" key="1">
    <citation type="submission" date="2019-09" db="EMBL/GenBank/DDBJ databases">
        <title>NBRP : Genome information of microbial organism related human and environment.</title>
        <authorList>
            <person name="Hattori M."/>
            <person name="Oshima K."/>
            <person name="Inaba H."/>
            <person name="Suda W."/>
            <person name="Sakamoto M."/>
            <person name="Iino T."/>
            <person name="Kitahara M."/>
            <person name="Oshida Y."/>
            <person name="Iida T."/>
            <person name="Kudo T."/>
            <person name="Itoh T."/>
            <person name="Ohkuma M."/>
        </authorList>
    </citation>
    <scope>NUCLEOTIDE SEQUENCE [LARGE SCALE GENOMIC DNA]</scope>
    <source>
        <strain evidence="12 13">Q-1</strain>
    </source>
</reference>
<evidence type="ECO:0000313" key="12">
    <source>
        <dbReference type="EMBL" id="GER02953.1"/>
    </source>
</evidence>
<dbReference type="AlphaFoldDB" id="A0A5A7N3V4"/>
<comment type="similarity">
    <text evidence="8">In the C-terminal section; belongs to the anthranilate phosphoribosyltransferase family.</text>
</comment>
<dbReference type="PANTHER" id="PTHR43285">
    <property type="entry name" value="ANTHRANILATE PHOSPHORIBOSYLTRANSFERASE"/>
    <property type="match status" value="1"/>
</dbReference>
<feature type="binding site" evidence="9">
    <location>
        <position position="89"/>
    </location>
    <ligand>
        <name>5-phospho-alpha-D-ribose 1-diphosphate</name>
        <dbReference type="ChEBI" id="CHEBI:58017"/>
    </ligand>
</feature>
<dbReference type="Gene3D" id="1.20.970.10">
    <property type="entry name" value="Transferase, Pyrimidine Nucleoside Phosphorylase, Chain C"/>
    <property type="match status" value="1"/>
</dbReference>
<evidence type="ECO:0000256" key="7">
    <source>
        <dbReference type="ARBA" id="ARBA00052328"/>
    </source>
</evidence>
<evidence type="ECO:0000256" key="6">
    <source>
        <dbReference type="ARBA" id="ARBA00023141"/>
    </source>
</evidence>
<feature type="binding site" evidence="9">
    <location>
        <position position="93"/>
    </location>
    <ligand>
        <name>Mg(2+)</name>
        <dbReference type="ChEBI" id="CHEBI:18420"/>
        <label>1</label>
    </ligand>
</feature>
<feature type="domain" description="Glycosyl transferase family 3" evidence="10">
    <location>
        <begin position="76"/>
        <end position="325"/>
    </location>
</feature>
<comment type="similarity">
    <text evidence="9">Belongs to the anthranilate phosphoribosyltransferase family.</text>
</comment>
<evidence type="ECO:0000256" key="4">
    <source>
        <dbReference type="ARBA" id="ARBA00022679"/>
    </source>
</evidence>
<dbReference type="EMBL" id="BKCN01000002">
    <property type="protein sequence ID" value="GER02953.1"/>
    <property type="molecule type" value="Genomic_DNA"/>
</dbReference>
<dbReference type="GO" id="GO:0000287">
    <property type="term" value="F:magnesium ion binding"/>
    <property type="evidence" value="ECO:0007669"/>
    <property type="project" value="UniProtKB-UniRule"/>
</dbReference>
<comment type="subunit">
    <text evidence="9">Homodimer.</text>
</comment>
<keyword evidence="9" id="KW-0479">Metal-binding</keyword>
<feature type="binding site" evidence="9">
    <location>
        <position position="112"/>
    </location>
    <ligand>
        <name>anthranilate</name>
        <dbReference type="ChEBI" id="CHEBI:16567"/>
        <label>1</label>
    </ligand>
</feature>
<dbReference type="PANTHER" id="PTHR43285:SF2">
    <property type="entry name" value="ANTHRANILATE PHOSPHORIBOSYLTRANSFERASE"/>
    <property type="match status" value="1"/>
</dbReference>
<dbReference type="GO" id="GO:0004048">
    <property type="term" value="F:anthranilate phosphoribosyltransferase activity"/>
    <property type="evidence" value="ECO:0007669"/>
    <property type="project" value="UniProtKB-UniRule"/>
</dbReference>
<keyword evidence="9" id="KW-0460">Magnesium</keyword>
<feature type="binding site" evidence="9">
    <location>
        <position position="226"/>
    </location>
    <ligand>
        <name>Mg(2+)</name>
        <dbReference type="ChEBI" id="CHEBI:18420"/>
        <label>2</label>
    </ligand>
</feature>
<dbReference type="Proteomes" id="UP000324996">
    <property type="component" value="Unassembled WGS sequence"/>
</dbReference>
<evidence type="ECO:0000256" key="8">
    <source>
        <dbReference type="ARBA" id="ARBA00061188"/>
    </source>
</evidence>
<name>A0A5A7N3V4_9PROT</name>
<keyword evidence="4 9" id="KW-0808">Transferase</keyword>
<keyword evidence="13" id="KW-1185">Reference proteome</keyword>
<feature type="binding site" evidence="9">
    <location>
        <position position="167"/>
    </location>
    <ligand>
        <name>anthranilate</name>
        <dbReference type="ChEBI" id="CHEBI:16567"/>
        <label>2</label>
    </ligand>
</feature>
<feature type="binding site" evidence="9">
    <location>
        <begin position="109"/>
        <end position="117"/>
    </location>
    <ligand>
        <name>5-phospho-alpha-D-ribose 1-diphosphate</name>
        <dbReference type="ChEBI" id="CHEBI:58017"/>
    </ligand>
</feature>
<feature type="binding site" evidence="9">
    <location>
        <begin position="91"/>
        <end position="94"/>
    </location>
    <ligand>
        <name>5-phospho-alpha-D-ribose 1-diphosphate</name>
        <dbReference type="ChEBI" id="CHEBI:58017"/>
    </ligand>
</feature>
<feature type="binding site" evidence="9">
    <location>
        <position position="227"/>
    </location>
    <ligand>
        <name>Mg(2+)</name>
        <dbReference type="ChEBI" id="CHEBI:18420"/>
        <label>2</label>
    </ligand>
</feature>
<dbReference type="GO" id="GO:0000162">
    <property type="term" value="P:L-tryptophan biosynthetic process"/>
    <property type="evidence" value="ECO:0007669"/>
    <property type="project" value="UniProtKB-UniRule"/>
</dbReference>
<evidence type="ECO:0000313" key="13">
    <source>
        <dbReference type="Proteomes" id="UP000324996"/>
    </source>
</evidence>
<dbReference type="InterPro" id="IPR035902">
    <property type="entry name" value="Nuc_phospho_transferase"/>
</dbReference>
<dbReference type="GO" id="GO:0005829">
    <property type="term" value="C:cytosol"/>
    <property type="evidence" value="ECO:0007669"/>
    <property type="project" value="TreeGrafter"/>
</dbReference>
<feature type="domain" description="Glycosyl transferase family 3 N-terminal" evidence="11">
    <location>
        <begin position="6"/>
        <end position="67"/>
    </location>
</feature>
<feature type="binding site" evidence="9">
    <location>
        <position position="81"/>
    </location>
    <ligand>
        <name>5-phospho-alpha-D-ribose 1-diphosphate</name>
        <dbReference type="ChEBI" id="CHEBI:58017"/>
    </ligand>
</feature>
<feature type="binding site" evidence="9">
    <location>
        <position position="227"/>
    </location>
    <ligand>
        <name>Mg(2+)</name>
        <dbReference type="ChEBI" id="CHEBI:18420"/>
        <label>1</label>
    </ligand>
</feature>
<feature type="binding site" evidence="9">
    <location>
        <position position="81"/>
    </location>
    <ligand>
        <name>anthranilate</name>
        <dbReference type="ChEBI" id="CHEBI:16567"/>
        <label>1</label>
    </ligand>
</feature>
<dbReference type="SUPFAM" id="SSF52418">
    <property type="entry name" value="Nucleoside phosphorylase/phosphoribosyltransferase catalytic domain"/>
    <property type="match status" value="1"/>
</dbReference>
<dbReference type="InterPro" id="IPR000312">
    <property type="entry name" value="Glycosyl_Trfase_fam3"/>
</dbReference>
<evidence type="ECO:0000256" key="9">
    <source>
        <dbReference type="HAMAP-Rule" id="MF_00211"/>
    </source>
</evidence>
<comment type="caution">
    <text evidence="12">The sequence shown here is derived from an EMBL/GenBank/DDBJ whole genome shotgun (WGS) entry which is preliminary data.</text>
</comment>
<keyword evidence="2 9" id="KW-0028">Amino-acid biosynthesis</keyword>
<evidence type="ECO:0000259" key="11">
    <source>
        <dbReference type="Pfam" id="PF02885"/>
    </source>
</evidence>